<evidence type="ECO:0000313" key="2">
    <source>
        <dbReference type="EMBL" id="PQV57871.1"/>
    </source>
</evidence>
<gene>
    <name evidence="2" type="ORF">LX70_01681</name>
</gene>
<proteinExistence type="predicted"/>
<organism evidence="2 3">
    <name type="scientific">Albidovulum denitrificans</name>
    <dbReference type="NCBI Taxonomy" id="404881"/>
    <lineage>
        <taxon>Bacteria</taxon>
        <taxon>Pseudomonadati</taxon>
        <taxon>Pseudomonadota</taxon>
        <taxon>Alphaproteobacteria</taxon>
        <taxon>Rhodobacterales</taxon>
        <taxon>Paracoccaceae</taxon>
        <taxon>Albidovulum</taxon>
    </lineage>
</organism>
<dbReference type="Pfam" id="PF13770">
    <property type="entry name" value="DUF4169"/>
    <property type="match status" value="1"/>
</dbReference>
<dbReference type="InterPro" id="IPR025227">
    <property type="entry name" value="DUF4169"/>
</dbReference>
<protein>
    <submittedName>
        <fullName evidence="2">Uncharacterized protein DUF4169</fullName>
    </submittedName>
</protein>
<evidence type="ECO:0000313" key="3">
    <source>
        <dbReference type="Proteomes" id="UP000238338"/>
    </source>
</evidence>
<feature type="compositionally biased region" description="Basic and acidic residues" evidence="1">
    <location>
        <begin position="15"/>
        <end position="28"/>
    </location>
</feature>
<comment type="caution">
    <text evidence="2">The sequence shown here is derived from an EMBL/GenBank/DDBJ whole genome shotgun (WGS) entry which is preliminary data.</text>
</comment>
<reference evidence="2 3" key="1">
    <citation type="submission" date="2018-02" db="EMBL/GenBank/DDBJ databases">
        <title>Genomic Encyclopedia of Archaeal and Bacterial Type Strains, Phase II (KMG-II): from individual species to whole genera.</title>
        <authorList>
            <person name="Goeker M."/>
        </authorList>
    </citation>
    <scope>NUCLEOTIDE SEQUENCE [LARGE SCALE GENOMIC DNA]</scope>
    <source>
        <strain evidence="2 3">DSM 18921</strain>
    </source>
</reference>
<evidence type="ECO:0000256" key="1">
    <source>
        <dbReference type="SAM" id="MobiDB-lite"/>
    </source>
</evidence>
<sequence>MAEIINLRQVRKTRSRAEKRAAGEENAARHGRSKALKALEETRNTREAARLDAHRRDGGAE</sequence>
<feature type="compositionally biased region" description="Basic and acidic residues" evidence="1">
    <location>
        <begin position="37"/>
        <end position="61"/>
    </location>
</feature>
<name>A0A2S8SAK7_9RHOB</name>
<feature type="region of interest" description="Disordered" evidence="1">
    <location>
        <begin position="1"/>
        <end position="61"/>
    </location>
</feature>
<dbReference type="EMBL" id="PVEP01000002">
    <property type="protein sequence ID" value="PQV57871.1"/>
    <property type="molecule type" value="Genomic_DNA"/>
</dbReference>
<accession>A0A2S8SAK7</accession>
<keyword evidence="3" id="KW-1185">Reference proteome</keyword>
<dbReference type="OrthoDB" id="7192657at2"/>
<dbReference type="RefSeq" id="WP_105514076.1">
    <property type="nucleotide sequence ID" value="NZ_PVEP01000002.1"/>
</dbReference>
<dbReference type="Proteomes" id="UP000238338">
    <property type="component" value="Unassembled WGS sequence"/>
</dbReference>
<dbReference type="AlphaFoldDB" id="A0A2S8SAK7"/>